<evidence type="ECO:0000259" key="3">
    <source>
        <dbReference type="PROSITE" id="PS50151"/>
    </source>
</evidence>
<feature type="coiled-coil region" evidence="1">
    <location>
        <begin position="129"/>
        <end position="163"/>
    </location>
</feature>
<dbReference type="EMBL" id="BLQM01000241">
    <property type="protein sequence ID" value="GMH77959.1"/>
    <property type="molecule type" value="Genomic_DNA"/>
</dbReference>
<dbReference type="PANTHER" id="PTHR14332:SF3">
    <property type="entry name" value="DISRUPTED IN SCHIZOPHRENIA 1 PROTEIN"/>
    <property type="match status" value="1"/>
</dbReference>
<evidence type="ECO:0000313" key="5">
    <source>
        <dbReference type="Proteomes" id="UP001162640"/>
    </source>
</evidence>
<comment type="caution">
    <text evidence="4">The sequence shown here is derived from an EMBL/GenBank/DDBJ whole genome shotgun (WGS) entry which is preliminary data.</text>
</comment>
<dbReference type="AlphaFoldDB" id="A0A9W7EE72"/>
<evidence type="ECO:0000313" key="4">
    <source>
        <dbReference type="EMBL" id="GMH77959.1"/>
    </source>
</evidence>
<protein>
    <recommendedName>
        <fullName evidence="3">UVR domain-containing protein</fullName>
    </recommendedName>
</protein>
<dbReference type="GO" id="GO:0005874">
    <property type="term" value="C:microtubule"/>
    <property type="evidence" value="ECO:0007669"/>
    <property type="project" value="TreeGrafter"/>
</dbReference>
<sequence length="695" mass="76945">MESARLEQVEREKEETLALEAAEKETQLRLAASEKFKIQQIAAAKAAANKPTPYQSYKEITKQFMEYAGESERESNAIIAKLQELSSTKNKTMELIELTKEELSSVEAAQLEAADKEDFEAAHLLSNKIDSIAETLKENEGELKQLVEEAQKLADSRGKLREEVVIGLREVRKGLEEVQEEVETFTVTDGGQIEEKFEATSKRIDAEGQRLAIDEKHLLRDEKNVVEEREELNSTIGEQTVEAESLKAKAETSLSEAEEQIARLEKLLQVKNHEKESILGTLSMHSNAIAEVTAKFDRQLARLKKREAAVEEAREEWNAEKTKVEKEKGDVAAEIAEHEAAMKSHNTLKTTIGSEIDTVLSLEVFFDDEDTSGRESVDLDGINTERDTQLGEAEEGENVLKSKVNDLAKKAMSIEGEIAQVVGEISAIDLRMPILEGNKKAAAASRDFKEAANVSKEIKEAGGKKEELVGRQEELEGSLKEVGEEKEGAETELDKCRLALKAIGASFAEQEIGALSSRVVKLKKTRKALGKGGVEGGVGEAGGFLLQSEVDGYLANIAKLCKEFDLTWEEEEEEEEEEEGEEGEEVVEEEEEVVEEEVVEETVEEEKVVEHEEEEEEEESEQDSAGLKTSDTDETSTSTSSTVVVDDSAAKIAAINSRIQQFEDDIAAAVDEDDYEKAAELDEKIQDLKQQLAGL</sequence>
<evidence type="ECO:0000256" key="1">
    <source>
        <dbReference type="SAM" id="Coils"/>
    </source>
</evidence>
<feature type="compositionally biased region" description="Acidic residues" evidence="2">
    <location>
        <begin position="611"/>
        <end position="622"/>
    </location>
</feature>
<dbReference type="InterPro" id="IPR026081">
    <property type="entry name" value="DISC1"/>
</dbReference>
<dbReference type="Proteomes" id="UP001162640">
    <property type="component" value="Unassembled WGS sequence"/>
</dbReference>
<accession>A0A9W7EE72</accession>
<feature type="coiled-coil region" evidence="1">
    <location>
        <begin position="229"/>
        <end position="327"/>
    </location>
</feature>
<dbReference type="GO" id="GO:0005815">
    <property type="term" value="C:microtubule organizing center"/>
    <property type="evidence" value="ECO:0007669"/>
    <property type="project" value="TreeGrafter"/>
</dbReference>
<dbReference type="Gene3D" id="1.10.287.1490">
    <property type="match status" value="1"/>
</dbReference>
<dbReference type="InterPro" id="IPR001943">
    <property type="entry name" value="UVR_dom"/>
</dbReference>
<dbReference type="GO" id="GO:0045111">
    <property type="term" value="C:intermediate filament cytoskeleton"/>
    <property type="evidence" value="ECO:0007669"/>
    <property type="project" value="TreeGrafter"/>
</dbReference>
<feature type="domain" description="UVR" evidence="3">
    <location>
        <begin position="656"/>
        <end position="691"/>
    </location>
</feature>
<feature type="compositionally biased region" description="Acidic residues" evidence="2">
    <location>
        <begin position="568"/>
        <end position="604"/>
    </location>
</feature>
<keyword evidence="1" id="KW-0175">Coiled coil</keyword>
<dbReference type="PROSITE" id="PS50151">
    <property type="entry name" value="UVR"/>
    <property type="match status" value="1"/>
</dbReference>
<feature type="region of interest" description="Disordered" evidence="2">
    <location>
        <begin position="568"/>
        <end position="648"/>
    </location>
</feature>
<feature type="coiled-coil region" evidence="1">
    <location>
        <begin position="465"/>
        <end position="499"/>
    </location>
</feature>
<gene>
    <name evidence="4" type="ORF">TL16_g07602</name>
</gene>
<proteinExistence type="predicted"/>
<feature type="compositionally biased region" description="Low complexity" evidence="2">
    <location>
        <begin position="635"/>
        <end position="647"/>
    </location>
</feature>
<evidence type="ECO:0000256" key="2">
    <source>
        <dbReference type="SAM" id="MobiDB-lite"/>
    </source>
</evidence>
<dbReference type="PANTHER" id="PTHR14332">
    <property type="entry name" value="DISRUPTED IN SCHIZOPHRENIA 1 PROTEIN"/>
    <property type="match status" value="1"/>
</dbReference>
<organism evidence="4 5">
    <name type="scientific">Triparma laevis f. inornata</name>
    <dbReference type="NCBI Taxonomy" id="1714386"/>
    <lineage>
        <taxon>Eukaryota</taxon>
        <taxon>Sar</taxon>
        <taxon>Stramenopiles</taxon>
        <taxon>Ochrophyta</taxon>
        <taxon>Bolidophyceae</taxon>
        <taxon>Parmales</taxon>
        <taxon>Triparmaceae</taxon>
        <taxon>Triparma</taxon>
    </lineage>
</organism>
<reference evidence="5" key="1">
    <citation type="journal article" date="2023" name="Commun. Biol.">
        <title>Genome analysis of Parmales, the sister group of diatoms, reveals the evolutionary specialization of diatoms from phago-mixotrophs to photoautotrophs.</title>
        <authorList>
            <person name="Ban H."/>
            <person name="Sato S."/>
            <person name="Yoshikawa S."/>
            <person name="Yamada K."/>
            <person name="Nakamura Y."/>
            <person name="Ichinomiya M."/>
            <person name="Sato N."/>
            <person name="Blanc-Mathieu R."/>
            <person name="Endo H."/>
            <person name="Kuwata A."/>
            <person name="Ogata H."/>
        </authorList>
    </citation>
    <scope>NUCLEOTIDE SEQUENCE [LARGE SCALE GENOMIC DNA]</scope>
</reference>
<name>A0A9W7EE72_9STRA</name>